<accession>A0A1V9ZRH0</accession>
<evidence type="ECO:0000313" key="3">
    <source>
        <dbReference type="Proteomes" id="UP000243217"/>
    </source>
</evidence>
<feature type="compositionally biased region" description="Basic residues" evidence="1">
    <location>
        <begin position="181"/>
        <end position="195"/>
    </location>
</feature>
<protein>
    <submittedName>
        <fullName evidence="2">Uncharacterized protein</fullName>
    </submittedName>
</protein>
<feature type="region of interest" description="Disordered" evidence="1">
    <location>
        <begin position="70"/>
        <end position="90"/>
    </location>
</feature>
<dbReference type="EMBL" id="JNBS01001695">
    <property type="protein sequence ID" value="OQS00579.1"/>
    <property type="molecule type" value="Genomic_DNA"/>
</dbReference>
<gene>
    <name evidence="2" type="ORF">THRCLA_21675</name>
</gene>
<dbReference type="OrthoDB" id="76494at2759"/>
<evidence type="ECO:0000313" key="2">
    <source>
        <dbReference type="EMBL" id="OQS00579.1"/>
    </source>
</evidence>
<feature type="compositionally biased region" description="Basic and acidic residues" evidence="1">
    <location>
        <begin position="214"/>
        <end position="223"/>
    </location>
</feature>
<comment type="caution">
    <text evidence="2">The sequence shown here is derived from an EMBL/GenBank/DDBJ whole genome shotgun (WGS) entry which is preliminary data.</text>
</comment>
<proteinExistence type="predicted"/>
<reference evidence="2 3" key="1">
    <citation type="journal article" date="2014" name="Genome Biol. Evol.">
        <title>The secreted proteins of Achlya hypogyna and Thraustotheca clavata identify the ancestral oomycete secretome and reveal gene acquisitions by horizontal gene transfer.</title>
        <authorList>
            <person name="Misner I."/>
            <person name="Blouin N."/>
            <person name="Leonard G."/>
            <person name="Richards T.A."/>
            <person name="Lane C.E."/>
        </authorList>
    </citation>
    <scope>NUCLEOTIDE SEQUENCE [LARGE SCALE GENOMIC DNA]</scope>
    <source>
        <strain evidence="2 3">ATCC 34112</strain>
    </source>
</reference>
<dbReference type="AlphaFoldDB" id="A0A1V9ZRH0"/>
<organism evidence="2 3">
    <name type="scientific">Thraustotheca clavata</name>
    <dbReference type="NCBI Taxonomy" id="74557"/>
    <lineage>
        <taxon>Eukaryota</taxon>
        <taxon>Sar</taxon>
        <taxon>Stramenopiles</taxon>
        <taxon>Oomycota</taxon>
        <taxon>Saprolegniomycetes</taxon>
        <taxon>Saprolegniales</taxon>
        <taxon>Achlyaceae</taxon>
        <taxon>Thraustotheca</taxon>
    </lineage>
</organism>
<dbReference type="Proteomes" id="UP000243217">
    <property type="component" value="Unassembled WGS sequence"/>
</dbReference>
<keyword evidence="3" id="KW-1185">Reference proteome</keyword>
<feature type="compositionally biased region" description="Basic and acidic residues" evidence="1">
    <location>
        <begin position="70"/>
        <end position="84"/>
    </location>
</feature>
<feature type="region of interest" description="Disordered" evidence="1">
    <location>
        <begin position="174"/>
        <end position="223"/>
    </location>
</feature>
<name>A0A1V9ZRH0_9STRA</name>
<sequence length="223" mass="26554">MFMYKKAHRSSQREIEEFEENNGISIQAFKATCQYYPKPVEIQLDARKSAFGATIAIDPEFVPCRIEQPQERVHKQRKAKEPQKITRKQPLPQKPVDFVYDLDTRKQLREALDKERMELIQQTKEREKTLRVANLWLFDRRGEGKKHKIPKKHTKACWQEDSVQQEEIGHQDIIWNTKEKSTKKKTRPSTAKGKRNSVAENVHRYEIQTQAYHQNEDITIERR</sequence>
<evidence type="ECO:0000256" key="1">
    <source>
        <dbReference type="SAM" id="MobiDB-lite"/>
    </source>
</evidence>